<comment type="catalytic activity">
    <reaction evidence="13">
        <text>P(1),P(4)-bis(5'-adenosyl) tetraphosphate + H2O = 2 ADP + 2 H(+)</text>
        <dbReference type="Rhea" id="RHEA:24252"/>
        <dbReference type="ChEBI" id="CHEBI:15377"/>
        <dbReference type="ChEBI" id="CHEBI:15378"/>
        <dbReference type="ChEBI" id="CHEBI:58141"/>
        <dbReference type="ChEBI" id="CHEBI:456216"/>
        <dbReference type="EC" id="3.6.1.41"/>
    </reaction>
</comment>
<evidence type="ECO:0000256" key="3">
    <source>
        <dbReference type="ARBA" id="ARBA00022642"/>
    </source>
</evidence>
<evidence type="ECO:0000256" key="12">
    <source>
        <dbReference type="ARBA" id="ARBA00048721"/>
    </source>
</evidence>
<comment type="function">
    <text evidence="1 14">Catalyzes the reversible adenylation of nicotinate mononucleotide (NaMN) to nicotinic acid adenine dinucleotide (NaAD).</text>
</comment>
<evidence type="ECO:0000256" key="11">
    <source>
        <dbReference type="ARBA" id="ARBA00023027"/>
    </source>
</evidence>
<dbReference type="GO" id="GO:0009435">
    <property type="term" value="P:NAD+ biosynthetic process"/>
    <property type="evidence" value="ECO:0007669"/>
    <property type="project" value="UniProtKB-UniRule"/>
</dbReference>
<dbReference type="Gene3D" id="3.40.50.620">
    <property type="entry name" value="HUPs"/>
    <property type="match status" value="1"/>
</dbReference>
<evidence type="ECO:0000256" key="8">
    <source>
        <dbReference type="ARBA" id="ARBA00022801"/>
    </source>
</evidence>
<dbReference type="NCBIfam" id="TIGR00482">
    <property type="entry name" value="nicotinate (nicotinamide) nucleotide adenylyltransferase"/>
    <property type="match status" value="1"/>
</dbReference>
<dbReference type="NCBIfam" id="TIGR00488">
    <property type="entry name" value="bis(5'-nucleosyl)-tetraphosphatase (symmetrical) YqeK"/>
    <property type="match status" value="1"/>
</dbReference>
<evidence type="ECO:0000256" key="14">
    <source>
        <dbReference type="HAMAP-Rule" id="MF_00244"/>
    </source>
</evidence>
<dbReference type="CDD" id="cd02165">
    <property type="entry name" value="NMNAT"/>
    <property type="match status" value="1"/>
</dbReference>
<evidence type="ECO:0000256" key="5">
    <source>
        <dbReference type="ARBA" id="ARBA00022695"/>
    </source>
</evidence>
<keyword evidence="10" id="KW-0408">Iron</keyword>
<dbReference type="Proteomes" id="UP000886796">
    <property type="component" value="Unassembled WGS sequence"/>
</dbReference>
<protein>
    <recommendedName>
        <fullName evidence="14">Probable nicotinate-nucleotide adenylyltransferase</fullName>
        <ecNumber evidence="14">2.7.7.18</ecNumber>
    </recommendedName>
    <alternativeName>
        <fullName evidence="14">Deamido-NAD(+) diphosphorylase</fullName>
    </alternativeName>
    <alternativeName>
        <fullName evidence="14">Deamido-NAD(+) pyrophosphorylase</fullName>
    </alternativeName>
    <alternativeName>
        <fullName evidence="14">Nicotinate mononucleotide adenylyltransferase</fullName>
        <shortName evidence="14">NaMN adenylyltransferase</shortName>
    </alternativeName>
</protein>
<dbReference type="PANTHER" id="PTHR39321">
    <property type="entry name" value="NICOTINATE-NUCLEOTIDE ADENYLYLTRANSFERASE-RELATED"/>
    <property type="match status" value="1"/>
</dbReference>
<accession>A0A9D1CMQ2</accession>
<evidence type="ECO:0000256" key="2">
    <source>
        <dbReference type="ARBA" id="ARBA00005019"/>
    </source>
</evidence>
<dbReference type="SMART" id="SM00471">
    <property type="entry name" value="HDc"/>
    <property type="match status" value="1"/>
</dbReference>
<keyword evidence="3 14" id="KW-0662">Pyridine nucleotide biosynthesis</keyword>
<proteinExistence type="inferred from homology"/>
<comment type="similarity">
    <text evidence="14">Belongs to the NadD family.</text>
</comment>
<dbReference type="InterPro" id="IPR003607">
    <property type="entry name" value="HD/PDEase_dom"/>
</dbReference>
<evidence type="ECO:0000256" key="4">
    <source>
        <dbReference type="ARBA" id="ARBA00022679"/>
    </source>
</evidence>
<keyword evidence="5 14" id="KW-0548">Nucleotidyltransferase</keyword>
<evidence type="ECO:0000256" key="6">
    <source>
        <dbReference type="ARBA" id="ARBA00022723"/>
    </source>
</evidence>
<dbReference type="GO" id="GO:0004515">
    <property type="term" value="F:nicotinate-nucleotide adenylyltransferase activity"/>
    <property type="evidence" value="ECO:0007669"/>
    <property type="project" value="UniProtKB-UniRule"/>
</dbReference>
<dbReference type="PROSITE" id="PS51831">
    <property type="entry name" value="HD"/>
    <property type="match status" value="1"/>
</dbReference>
<dbReference type="GO" id="GO:0046872">
    <property type="term" value="F:metal ion binding"/>
    <property type="evidence" value="ECO:0007669"/>
    <property type="project" value="UniProtKB-KW"/>
</dbReference>
<evidence type="ECO:0000259" key="15">
    <source>
        <dbReference type="PROSITE" id="PS51831"/>
    </source>
</evidence>
<dbReference type="SUPFAM" id="SSF109604">
    <property type="entry name" value="HD-domain/PDEase-like"/>
    <property type="match status" value="1"/>
</dbReference>
<sequence>MRRIGIYGGTFNPPHLGHLRAAAYGVKALELTRLLMIPSCVSPHKQHLPEGSATARQRLEMLKIALKGEENIRVSDLELNRGGESYTWETVQQLKKIYPMAELILFMGTDMFLSFDSWKKPEVIMENASIGVFYRGLPGEMENIVAQKIRLESQGAKVYLIHNPLTVISSTDLRRLLVLQCADSFLPEGVGDYIRENHLYGTGRSYRQLPMEELEKTVVGLLKPSRVAHVLGCRDTARQLAEIWGADPVDAARAGLLHDITKALDGPLQLTLCQGYGTILDTFSQENPKTLHALTGSLVAERIFGENPAVVRAIRSHTTGMPHMNTLDKIIYVADYMEPNRDFPGVEELRHLAVTDLDGALRRGLEMTISVLQQEGKTVSPESAQTLAWLNGQK</sequence>
<evidence type="ECO:0000313" key="17">
    <source>
        <dbReference type="Proteomes" id="UP000886796"/>
    </source>
</evidence>
<dbReference type="NCBIfam" id="TIGR00125">
    <property type="entry name" value="cyt_tran_rel"/>
    <property type="match status" value="1"/>
</dbReference>
<dbReference type="InterPro" id="IPR005249">
    <property type="entry name" value="YqeK"/>
</dbReference>
<evidence type="ECO:0000256" key="1">
    <source>
        <dbReference type="ARBA" id="ARBA00002324"/>
    </source>
</evidence>
<keyword evidence="7 14" id="KW-0547">Nucleotide-binding</keyword>
<feature type="domain" description="HD" evidence="15">
    <location>
        <begin position="226"/>
        <end position="340"/>
    </location>
</feature>
<keyword evidence="11 14" id="KW-0520">NAD</keyword>
<keyword evidence="8" id="KW-0378">Hydrolase</keyword>
<dbReference type="EC" id="2.7.7.18" evidence="14"/>
<comment type="catalytic activity">
    <reaction evidence="12 14">
        <text>nicotinate beta-D-ribonucleotide + ATP + H(+) = deamido-NAD(+) + diphosphate</text>
        <dbReference type="Rhea" id="RHEA:22860"/>
        <dbReference type="ChEBI" id="CHEBI:15378"/>
        <dbReference type="ChEBI" id="CHEBI:30616"/>
        <dbReference type="ChEBI" id="CHEBI:33019"/>
        <dbReference type="ChEBI" id="CHEBI:57502"/>
        <dbReference type="ChEBI" id="CHEBI:58437"/>
        <dbReference type="EC" id="2.7.7.18"/>
    </reaction>
</comment>
<dbReference type="Pfam" id="PF01966">
    <property type="entry name" value="HD"/>
    <property type="match status" value="1"/>
</dbReference>
<evidence type="ECO:0000256" key="13">
    <source>
        <dbReference type="ARBA" id="ARBA00049417"/>
    </source>
</evidence>
<dbReference type="GO" id="GO:0008803">
    <property type="term" value="F:bis(5'-nucleosyl)-tetraphosphatase (symmetrical) activity"/>
    <property type="evidence" value="ECO:0007669"/>
    <property type="project" value="UniProtKB-EC"/>
</dbReference>
<evidence type="ECO:0000313" key="16">
    <source>
        <dbReference type="EMBL" id="HIQ68557.1"/>
    </source>
</evidence>
<keyword evidence="4 14" id="KW-0808">Transferase</keyword>
<dbReference type="SUPFAM" id="SSF52374">
    <property type="entry name" value="Nucleotidylyl transferase"/>
    <property type="match status" value="1"/>
</dbReference>
<evidence type="ECO:0000256" key="9">
    <source>
        <dbReference type="ARBA" id="ARBA00022840"/>
    </source>
</evidence>
<comment type="pathway">
    <text evidence="2 14">Cofactor biosynthesis; NAD(+) biosynthesis; deamido-NAD(+) from nicotinate D-ribonucleotide: step 1/1.</text>
</comment>
<organism evidence="16 17">
    <name type="scientific">Candidatus Faecousia excrementigallinarum</name>
    <dbReference type="NCBI Taxonomy" id="2840806"/>
    <lineage>
        <taxon>Bacteria</taxon>
        <taxon>Bacillati</taxon>
        <taxon>Bacillota</taxon>
        <taxon>Clostridia</taxon>
        <taxon>Eubacteriales</taxon>
        <taxon>Oscillospiraceae</taxon>
        <taxon>Faecousia</taxon>
    </lineage>
</organism>
<dbReference type="InterPro" id="IPR005248">
    <property type="entry name" value="NadD/NMNAT"/>
</dbReference>
<keyword evidence="6" id="KW-0479">Metal-binding</keyword>
<comment type="caution">
    <text evidence="16">The sequence shown here is derived from an EMBL/GenBank/DDBJ whole genome shotgun (WGS) entry which is preliminary data.</text>
</comment>
<dbReference type="InterPro" id="IPR006674">
    <property type="entry name" value="HD_domain"/>
</dbReference>
<dbReference type="AlphaFoldDB" id="A0A9D1CMQ2"/>
<dbReference type="Gene3D" id="1.10.3210.10">
    <property type="entry name" value="Hypothetical protein af1432"/>
    <property type="match status" value="1"/>
</dbReference>
<keyword evidence="9 14" id="KW-0067">ATP-binding</keyword>
<name>A0A9D1CMQ2_9FIRM</name>
<dbReference type="EMBL" id="DVFK01000113">
    <property type="protein sequence ID" value="HIQ68557.1"/>
    <property type="molecule type" value="Genomic_DNA"/>
</dbReference>
<dbReference type="InterPro" id="IPR004821">
    <property type="entry name" value="Cyt_trans-like"/>
</dbReference>
<evidence type="ECO:0000256" key="10">
    <source>
        <dbReference type="ARBA" id="ARBA00023004"/>
    </source>
</evidence>
<dbReference type="Pfam" id="PF01467">
    <property type="entry name" value="CTP_transf_like"/>
    <property type="match status" value="1"/>
</dbReference>
<reference evidence="16" key="2">
    <citation type="journal article" date="2021" name="PeerJ">
        <title>Extensive microbial diversity within the chicken gut microbiome revealed by metagenomics and culture.</title>
        <authorList>
            <person name="Gilroy R."/>
            <person name="Ravi A."/>
            <person name="Getino M."/>
            <person name="Pursley I."/>
            <person name="Horton D.L."/>
            <person name="Alikhan N.F."/>
            <person name="Baker D."/>
            <person name="Gharbi K."/>
            <person name="Hall N."/>
            <person name="Watson M."/>
            <person name="Adriaenssens E.M."/>
            <person name="Foster-Nyarko E."/>
            <person name="Jarju S."/>
            <person name="Secka A."/>
            <person name="Antonio M."/>
            <person name="Oren A."/>
            <person name="Chaudhuri R.R."/>
            <person name="La Ragione R."/>
            <person name="Hildebrand F."/>
            <person name="Pallen M.J."/>
        </authorList>
    </citation>
    <scope>NUCLEOTIDE SEQUENCE</scope>
    <source>
        <strain evidence="16">13361</strain>
    </source>
</reference>
<gene>
    <name evidence="14 16" type="primary">nadD</name>
    <name evidence="16" type="ORF">IAB74_08635</name>
</gene>
<dbReference type="HAMAP" id="MF_00244">
    <property type="entry name" value="NaMN_adenylyltr"/>
    <property type="match status" value="1"/>
</dbReference>
<dbReference type="PANTHER" id="PTHR39321:SF3">
    <property type="entry name" value="PHOSPHOPANTETHEINE ADENYLYLTRANSFERASE"/>
    <property type="match status" value="1"/>
</dbReference>
<reference evidence="16" key="1">
    <citation type="submission" date="2020-10" db="EMBL/GenBank/DDBJ databases">
        <authorList>
            <person name="Gilroy R."/>
        </authorList>
    </citation>
    <scope>NUCLEOTIDE SEQUENCE</scope>
    <source>
        <strain evidence="16">13361</strain>
    </source>
</reference>
<evidence type="ECO:0000256" key="7">
    <source>
        <dbReference type="ARBA" id="ARBA00022741"/>
    </source>
</evidence>
<dbReference type="CDD" id="cd00077">
    <property type="entry name" value="HDc"/>
    <property type="match status" value="1"/>
</dbReference>
<dbReference type="GO" id="GO:0005524">
    <property type="term" value="F:ATP binding"/>
    <property type="evidence" value="ECO:0007669"/>
    <property type="project" value="UniProtKB-KW"/>
</dbReference>
<dbReference type="InterPro" id="IPR014729">
    <property type="entry name" value="Rossmann-like_a/b/a_fold"/>
</dbReference>